<dbReference type="SUPFAM" id="SSF161070">
    <property type="entry name" value="SNF-like"/>
    <property type="match status" value="1"/>
</dbReference>
<feature type="transmembrane region" description="Helical" evidence="10">
    <location>
        <begin position="344"/>
        <end position="364"/>
    </location>
</feature>
<dbReference type="RefSeq" id="XP_022257199.1">
    <property type="nucleotide sequence ID" value="XM_022401491.1"/>
</dbReference>
<dbReference type="PROSITE" id="PS50267">
    <property type="entry name" value="NA_NEUROTRAN_SYMP_3"/>
    <property type="match status" value="1"/>
</dbReference>
<dbReference type="PANTHER" id="PTHR11616:SF240">
    <property type="entry name" value="BLOATED TUBULES, ISOFORM B-RELATED"/>
    <property type="match status" value="1"/>
</dbReference>
<feature type="transmembrane region" description="Helical" evidence="10">
    <location>
        <begin position="393"/>
        <end position="414"/>
    </location>
</feature>
<name>A0ABM1TMU3_LIMPO</name>
<evidence type="ECO:0000256" key="3">
    <source>
        <dbReference type="ARBA" id="ARBA00022448"/>
    </source>
</evidence>
<feature type="transmembrane region" description="Helical" evidence="10">
    <location>
        <begin position="315"/>
        <end position="335"/>
    </location>
</feature>
<feature type="transmembrane region" description="Helical" evidence="10">
    <location>
        <begin position="643"/>
        <end position="663"/>
    </location>
</feature>
<reference evidence="12" key="1">
    <citation type="submission" date="2025-08" db="UniProtKB">
        <authorList>
            <consortium name="RefSeq"/>
        </authorList>
    </citation>
    <scope>IDENTIFICATION</scope>
    <source>
        <tissue evidence="12">Muscle</tissue>
    </source>
</reference>
<evidence type="ECO:0000256" key="2">
    <source>
        <dbReference type="ARBA" id="ARBA00006459"/>
    </source>
</evidence>
<evidence type="ECO:0000256" key="10">
    <source>
        <dbReference type="SAM" id="Phobius"/>
    </source>
</evidence>
<evidence type="ECO:0000313" key="11">
    <source>
        <dbReference type="Proteomes" id="UP000694941"/>
    </source>
</evidence>
<feature type="transmembrane region" description="Helical" evidence="10">
    <location>
        <begin position="601"/>
        <end position="623"/>
    </location>
</feature>
<keyword evidence="5 8" id="KW-0769">Symport</keyword>
<evidence type="ECO:0000256" key="7">
    <source>
        <dbReference type="ARBA" id="ARBA00023136"/>
    </source>
</evidence>
<dbReference type="PANTHER" id="PTHR11616">
    <property type="entry name" value="SODIUM/CHLORIDE DEPENDENT TRANSPORTER"/>
    <property type="match status" value="1"/>
</dbReference>
<feature type="transmembrane region" description="Helical" evidence="10">
    <location>
        <begin position="200"/>
        <end position="227"/>
    </location>
</feature>
<feature type="transmembrane region" description="Helical" evidence="10">
    <location>
        <begin position="558"/>
        <end position="580"/>
    </location>
</feature>
<dbReference type="InterPro" id="IPR037272">
    <property type="entry name" value="SNS_sf"/>
</dbReference>
<evidence type="ECO:0000313" key="12">
    <source>
        <dbReference type="RefSeq" id="XP_022257199.1"/>
    </source>
</evidence>
<keyword evidence="11" id="KW-1185">Reference proteome</keyword>
<dbReference type="GeneID" id="106472966"/>
<dbReference type="PRINTS" id="PR00176">
    <property type="entry name" value="NANEUSMPORT"/>
</dbReference>
<proteinExistence type="inferred from homology"/>
<keyword evidence="6 10" id="KW-1133">Transmembrane helix</keyword>
<feature type="transmembrane region" description="Helical" evidence="10">
    <location>
        <begin position="527"/>
        <end position="552"/>
    </location>
</feature>
<dbReference type="PROSITE" id="PS00754">
    <property type="entry name" value="NA_NEUROTRAN_SYMP_2"/>
    <property type="match status" value="1"/>
</dbReference>
<feature type="transmembrane region" description="Helical" evidence="10">
    <location>
        <begin position="122"/>
        <end position="143"/>
    </location>
</feature>
<dbReference type="Pfam" id="PF00209">
    <property type="entry name" value="SNF"/>
    <property type="match status" value="1"/>
</dbReference>
<feature type="transmembrane region" description="Helical" evidence="10">
    <location>
        <begin position="155"/>
        <end position="179"/>
    </location>
</feature>
<evidence type="ECO:0000256" key="4">
    <source>
        <dbReference type="ARBA" id="ARBA00022692"/>
    </source>
</evidence>
<dbReference type="PROSITE" id="PS00610">
    <property type="entry name" value="NA_NEUROTRAN_SYMP_1"/>
    <property type="match status" value="1"/>
</dbReference>
<keyword evidence="3 8" id="KW-0813">Transport</keyword>
<feature type="transmembrane region" description="Helical" evidence="10">
    <location>
        <begin position="426"/>
        <end position="451"/>
    </location>
</feature>
<dbReference type="InterPro" id="IPR000175">
    <property type="entry name" value="Na/ntran_symport"/>
</dbReference>
<keyword evidence="4 8" id="KW-0812">Transmembrane</keyword>
<feature type="transmembrane region" description="Helical" evidence="10">
    <location>
        <begin position="485"/>
        <end position="506"/>
    </location>
</feature>
<keyword evidence="9" id="KW-0175">Coiled coil</keyword>
<gene>
    <name evidence="12" type="primary">LOC106472966</name>
</gene>
<feature type="coiled-coil region" evidence="9">
    <location>
        <begin position="37"/>
        <end position="78"/>
    </location>
</feature>
<comment type="similarity">
    <text evidence="2 8">Belongs to the sodium:neurotransmitter symporter (SNF) (TC 2.A.22) family.</text>
</comment>
<sequence>KGGSKVTEHVCVKNERKEIFEIERIGAEKEKEENGRKGRLEVERIRIQTEKEEKEKREERLQIESLRAQIEIAKLTQQKEEGPKNDNEARRAFPIGTIRIPVPQLVISEVEKVDENKERGNWASGVEFLLSCLSYAVGLGNIWRFPYLCYRNGGGAFLIPYTIMLSFVGLPLFFLELAFGQFASEGPVTIWKIAPVFQGLGYAMVLISFLVGIYYNMILAWSLFYLVSSFTSQLPWSSCDNWWNTNACRKFDTKNCTVHRGKVLANGTCIFREMVSPEEWLIVSNSTDNTKMASDEYFHNFVLELTSGLHDLGGIKWQLALCLLVCWIIIFLCLFKGVKSIGKVVYFTALFPYVILVILLIRGATLPGASEGVMFYLTPEWHRLKEAKVWADAAMQIFFSLSPCWGGLITLASYNRFHNNCFRDSLIITFGNCGTSFFAGFVIFSIVGFMAHELEVPVSEVAAQGAGLAFIAYPEAVARLPVSPLWSFLFFFMLMTLGMGTQFTLIETVVTTVVDTWPYRLRRKKPYVLGLICSVMFLIGLIICTEGGMYVLQLLDNYCASFSALSIGFIEIIVIGWLYGIERFLDDVRVMLGHYPYHYQYWRFIWKFVTPFSIIAILIFSWVDIHPTQYGDYIYPDWATGVGWALSMFSVSVIPLVAGFKICRAEGPVLVRIKILIQPTENWGPKLQVHRMETRSPKHTDSQVPLALPNYDPECFDDNDFTYELSIEDEDQNEERADSEGLNLNIPRCYNSETGL</sequence>
<accession>A0ABM1TMU3</accession>
<protein>
    <recommendedName>
        <fullName evidence="8">Transporter</fullName>
    </recommendedName>
</protein>
<feature type="non-terminal residue" evidence="12">
    <location>
        <position position="1"/>
    </location>
</feature>
<evidence type="ECO:0000256" key="5">
    <source>
        <dbReference type="ARBA" id="ARBA00022847"/>
    </source>
</evidence>
<comment type="subcellular location">
    <subcellularLocation>
        <location evidence="1">Membrane</location>
        <topology evidence="1">Multi-pass membrane protein</topology>
    </subcellularLocation>
</comment>
<keyword evidence="7 10" id="KW-0472">Membrane</keyword>
<evidence type="ECO:0000256" key="6">
    <source>
        <dbReference type="ARBA" id="ARBA00022989"/>
    </source>
</evidence>
<organism evidence="11 12">
    <name type="scientific">Limulus polyphemus</name>
    <name type="common">Atlantic horseshoe crab</name>
    <dbReference type="NCBI Taxonomy" id="6850"/>
    <lineage>
        <taxon>Eukaryota</taxon>
        <taxon>Metazoa</taxon>
        <taxon>Ecdysozoa</taxon>
        <taxon>Arthropoda</taxon>
        <taxon>Chelicerata</taxon>
        <taxon>Merostomata</taxon>
        <taxon>Xiphosura</taxon>
        <taxon>Limulidae</taxon>
        <taxon>Limulus</taxon>
    </lineage>
</organism>
<evidence type="ECO:0000256" key="8">
    <source>
        <dbReference type="RuleBase" id="RU003732"/>
    </source>
</evidence>
<evidence type="ECO:0000256" key="1">
    <source>
        <dbReference type="ARBA" id="ARBA00004141"/>
    </source>
</evidence>
<evidence type="ECO:0000256" key="9">
    <source>
        <dbReference type="SAM" id="Coils"/>
    </source>
</evidence>
<dbReference type="Proteomes" id="UP000694941">
    <property type="component" value="Unplaced"/>
</dbReference>